<dbReference type="GO" id="GO:0141221">
    <property type="term" value="F:histone deacetylase activity, hydrolytic mechanism"/>
    <property type="evidence" value="ECO:0007669"/>
    <property type="project" value="UniProtKB-EC"/>
</dbReference>
<dbReference type="InterPro" id="IPR023696">
    <property type="entry name" value="Ureohydrolase_dom_sf"/>
</dbReference>
<dbReference type="Gene3D" id="3.40.800.20">
    <property type="entry name" value="Histone deacetylase domain"/>
    <property type="match status" value="1"/>
</dbReference>
<keyword evidence="9" id="KW-0539">Nucleus</keyword>
<evidence type="ECO:0000256" key="5">
    <source>
        <dbReference type="ARBA" id="ARBA00022801"/>
    </source>
</evidence>
<dbReference type="PANTHER" id="PTHR10625">
    <property type="entry name" value="HISTONE DEACETYLASE HDAC1-RELATED"/>
    <property type="match status" value="1"/>
</dbReference>
<evidence type="ECO:0000313" key="15">
    <source>
        <dbReference type="Proteomes" id="UP000186303"/>
    </source>
</evidence>
<dbReference type="OrthoDB" id="424012at2759"/>
<evidence type="ECO:0000256" key="6">
    <source>
        <dbReference type="ARBA" id="ARBA00022853"/>
    </source>
</evidence>
<feature type="domain" description="Arb2-like" evidence="13">
    <location>
        <begin position="426"/>
        <end position="658"/>
    </location>
</feature>
<feature type="domain" description="Histone deacetylase" evidence="12">
    <location>
        <begin position="57"/>
        <end position="362"/>
    </location>
</feature>
<evidence type="ECO:0000313" key="14">
    <source>
        <dbReference type="EMBL" id="SHO77669.1"/>
    </source>
</evidence>
<keyword evidence="5" id="KW-0378">Hydrolase</keyword>
<dbReference type="Pfam" id="PF00850">
    <property type="entry name" value="Hist_deacetyl"/>
    <property type="match status" value="1"/>
</dbReference>
<evidence type="ECO:0000256" key="3">
    <source>
        <dbReference type="ARBA" id="ARBA00012111"/>
    </source>
</evidence>
<comment type="catalytic activity">
    <reaction evidence="10">
        <text>N(6)-acetyl-L-lysyl-[histone] + H2O = L-lysyl-[histone] + acetate</text>
        <dbReference type="Rhea" id="RHEA:58196"/>
        <dbReference type="Rhea" id="RHEA-COMP:9845"/>
        <dbReference type="Rhea" id="RHEA-COMP:11338"/>
        <dbReference type="ChEBI" id="CHEBI:15377"/>
        <dbReference type="ChEBI" id="CHEBI:29969"/>
        <dbReference type="ChEBI" id="CHEBI:30089"/>
        <dbReference type="ChEBI" id="CHEBI:61930"/>
        <dbReference type="EC" id="3.5.1.98"/>
    </reaction>
</comment>
<keyword evidence="7" id="KW-0805">Transcription regulation</keyword>
<comment type="subcellular location">
    <subcellularLocation>
        <location evidence="1">Nucleus</location>
    </subcellularLocation>
</comment>
<evidence type="ECO:0000256" key="8">
    <source>
        <dbReference type="ARBA" id="ARBA00023163"/>
    </source>
</evidence>
<gene>
    <name evidence="14" type="ORF">MSYG_2011</name>
</gene>
<keyword evidence="4" id="KW-0678">Repressor</keyword>
<dbReference type="SUPFAM" id="SSF52768">
    <property type="entry name" value="Arginase/deacetylase"/>
    <property type="match status" value="1"/>
</dbReference>
<accession>A0A1M8A5N8</accession>
<comment type="similarity">
    <text evidence="2">Belongs to the histone deacetylase family. HD type 2 subfamily.</text>
</comment>
<dbReference type="InterPro" id="IPR000286">
    <property type="entry name" value="HDACs"/>
</dbReference>
<dbReference type="InterPro" id="IPR019154">
    <property type="entry name" value="Arb2-like_domain"/>
</dbReference>
<evidence type="ECO:0000256" key="7">
    <source>
        <dbReference type="ARBA" id="ARBA00023015"/>
    </source>
</evidence>
<keyword evidence="15" id="KW-1185">Reference proteome</keyword>
<evidence type="ECO:0000259" key="12">
    <source>
        <dbReference type="Pfam" id="PF00850"/>
    </source>
</evidence>
<name>A0A1M8A5N8_MALS4</name>
<sequence length="689" mass="74843">MSAAPPPSSFVPLAAPTDPRQGAPIGLAARPWPPVSSTGFVYDARMMMHATLADESHPEQPQRIARIFEMLQRHGCIDRMLRIPSREARRHEVESVHDAALWDTFESIVQLPVEQLKAYSQDLEARSSLYLNPHSTFCARLACGSVIETCSAVAAGRVRNGIAIVRPPGHHAEPGSGTGFCLYNNVAVAATTLLNRPTGAADRVQRVMILDWDVHHGNGTQRAFWDDDRVLYVSLHRYENGTFYPGTTFGHYDQVGGPEARGTSVNVPWPCGGMNDADYLYAFQRCIMPIAYEFSPDLVIVSAGFDAAAGDLLGGCLVSPAGYAHMTHQLMSLASGRLVVALEGGYTLDAIASSALAVTQTLLGDPLPPWPARLACSTAGADTVARAVRAQAPYWACMRHSLDYAPAPREVRGATWAASDLYLDARAARLWADHQMMPLPAVGDSLRRNQALVTPSAMAPGTSTLLVFIHDMGTWHIGDPDDPQRPPLFLADAADAVVQWAHTHGFACVDLCTALPVPVRPLRNSEHDRPPPRPDAQPHKATLEAQALYVWDHVCALSPAQRVLFVGFGAGCDALMHIIANRVVQGRVQAVVQVMGLQPIPLVPKQRQELKAWYLERALVLCPHEHPLYAWNEQQASGKRLGRVQRAAESDPTQVLYRATDVLDALLRAPARAEATPRAPPAPVPAMAS</sequence>
<protein>
    <recommendedName>
        <fullName evidence="3">histone deacetylase</fullName>
        <ecNumber evidence="3">3.5.1.98</ecNumber>
    </recommendedName>
</protein>
<dbReference type="GO" id="GO:0040029">
    <property type="term" value="P:epigenetic regulation of gene expression"/>
    <property type="evidence" value="ECO:0007669"/>
    <property type="project" value="TreeGrafter"/>
</dbReference>
<organism evidence="14 15">
    <name type="scientific">Malassezia sympodialis (strain ATCC 42132)</name>
    <name type="common">Atopic eczema-associated yeast</name>
    <dbReference type="NCBI Taxonomy" id="1230383"/>
    <lineage>
        <taxon>Eukaryota</taxon>
        <taxon>Fungi</taxon>
        <taxon>Dikarya</taxon>
        <taxon>Basidiomycota</taxon>
        <taxon>Ustilaginomycotina</taxon>
        <taxon>Malasseziomycetes</taxon>
        <taxon>Malasseziales</taxon>
        <taxon>Malasseziaceae</taxon>
        <taxon>Malassezia</taxon>
    </lineage>
</organism>
<evidence type="ECO:0000256" key="11">
    <source>
        <dbReference type="SAM" id="MobiDB-lite"/>
    </source>
</evidence>
<dbReference type="InterPro" id="IPR023801">
    <property type="entry name" value="His_deacetylse_dom"/>
</dbReference>
<evidence type="ECO:0000256" key="2">
    <source>
        <dbReference type="ARBA" id="ARBA00007738"/>
    </source>
</evidence>
<evidence type="ECO:0000256" key="9">
    <source>
        <dbReference type="ARBA" id="ARBA00023242"/>
    </source>
</evidence>
<feature type="region of interest" description="Disordered" evidence="11">
    <location>
        <begin position="1"/>
        <end position="29"/>
    </location>
</feature>
<dbReference type="Proteomes" id="UP000186303">
    <property type="component" value="Chromosome 3"/>
</dbReference>
<dbReference type="GO" id="GO:0000118">
    <property type="term" value="C:histone deacetylase complex"/>
    <property type="evidence" value="ECO:0007669"/>
    <property type="project" value="TreeGrafter"/>
</dbReference>
<reference evidence="15" key="1">
    <citation type="journal article" date="2017" name="Nucleic Acids Res.">
        <title>Proteogenomics produces comprehensive and highly accurate protein-coding gene annotation in a complete genome assembly of Malassezia sympodialis.</title>
        <authorList>
            <person name="Zhu Y."/>
            <person name="Engstroem P.G."/>
            <person name="Tellgren-Roth C."/>
            <person name="Baudo C.D."/>
            <person name="Kennell J.C."/>
            <person name="Sun S."/>
            <person name="Billmyre R.B."/>
            <person name="Schroeder M.S."/>
            <person name="Andersson A."/>
            <person name="Holm T."/>
            <person name="Sigurgeirsson B."/>
            <person name="Wu G."/>
            <person name="Sankaranarayanan S.R."/>
            <person name="Siddharthan R."/>
            <person name="Sanyal K."/>
            <person name="Lundeberg J."/>
            <person name="Nystedt B."/>
            <person name="Boekhout T."/>
            <person name="Dawson T.L. Jr."/>
            <person name="Heitman J."/>
            <person name="Scheynius A."/>
            <person name="Lehtioe J."/>
        </authorList>
    </citation>
    <scope>NUCLEOTIDE SEQUENCE [LARGE SCALE GENOMIC DNA]</scope>
    <source>
        <strain evidence="15">ATCC 42132</strain>
    </source>
</reference>
<evidence type="ECO:0000256" key="1">
    <source>
        <dbReference type="ARBA" id="ARBA00004123"/>
    </source>
</evidence>
<dbReference type="FunFam" id="3.40.800.20:FF:000005">
    <property type="entry name" value="histone deacetylase 6"/>
    <property type="match status" value="1"/>
</dbReference>
<dbReference type="STRING" id="1230383.A0A1M8A5N8"/>
<evidence type="ECO:0000256" key="4">
    <source>
        <dbReference type="ARBA" id="ARBA00022491"/>
    </source>
</evidence>
<dbReference type="AlphaFoldDB" id="A0A1M8A5N8"/>
<evidence type="ECO:0000256" key="10">
    <source>
        <dbReference type="ARBA" id="ARBA00048287"/>
    </source>
</evidence>
<dbReference type="EC" id="3.5.1.98" evidence="3"/>
<keyword evidence="8" id="KW-0804">Transcription</keyword>
<dbReference type="EMBL" id="LT671823">
    <property type="protein sequence ID" value="SHO77669.1"/>
    <property type="molecule type" value="Genomic_DNA"/>
</dbReference>
<proteinExistence type="inferred from homology"/>
<evidence type="ECO:0000259" key="13">
    <source>
        <dbReference type="Pfam" id="PF09757"/>
    </source>
</evidence>
<dbReference type="InterPro" id="IPR037138">
    <property type="entry name" value="His_deacetylse_dom_sf"/>
</dbReference>
<dbReference type="VEuPathDB" id="FungiDB:MSYG_2011"/>
<dbReference type="PANTHER" id="PTHR10625:SF5">
    <property type="entry name" value="HISTONE DEACETYLASE"/>
    <property type="match status" value="1"/>
</dbReference>
<dbReference type="PRINTS" id="PR01270">
    <property type="entry name" value="HDASUPER"/>
</dbReference>
<dbReference type="Pfam" id="PF09757">
    <property type="entry name" value="Arb2-like"/>
    <property type="match status" value="1"/>
</dbReference>
<keyword evidence="6" id="KW-0156">Chromatin regulator</keyword>
<dbReference type="OMA" id="HMTHQLM"/>